<sequence>MTTPEMDKLRGVVIALSENGKKEISNALIYRAMALEAEAEKARVRSQLDGMTRQNELVRIKAGHYTYHPQAPARRGEGYVRMWRAVRASTGTFQVAEIAAVAHVDASSVSKYIKHLLEVGYVRRNGKKKNVLLFSTTPAGRDQRETPYPAKSPRDPFAVERAAMSRLARVFFEKDLHSESARKAVVKECKTILKRFDTQNEKEAPNE</sequence>
<comment type="caution">
    <text evidence="2">The sequence shown here is derived from an EMBL/GenBank/DDBJ whole genome shotgun (WGS) entry which is preliminary data.</text>
</comment>
<reference evidence="2 3" key="1">
    <citation type="submission" date="2019-03" db="EMBL/GenBank/DDBJ databases">
        <title>Genomic Encyclopedia of Type Strains, Phase IV (KMG-IV): sequencing the most valuable type-strain genomes for metagenomic binning, comparative biology and taxonomic classification.</title>
        <authorList>
            <person name="Goeker M."/>
        </authorList>
    </citation>
    <scope>NUCLEOTIDE SEQUENCE [LARGE SCALE GENOMIC DNA]</scope>
    <source>
        <strain evidence="2 3">DSM 101483</strain>
    </source>
</reference>
<evidence type="ECO:0000313" key="3">
    <source>
        <dbReference type="Proteomes" id="UP000295506"/>
    </source>
</evidence>
<evidence type="ECO:0000259" key="1">
    <source>
        <dbReference type="Pfam" id="PF09339"/>
    </source>
</evidence>
<dbReference type="RefSeq" id="WP_133987028.1">
    <property type="nucleotide sequence ID" value="NZ_CP014206.1"/>
</dbReference>
<evidence type="ECO:0000313" key="2">
    <source>
        <dbReference type="EMBL" id="TDT91878.1"/>
    </source>
</evidence>
<protein>
    <submittedName>
        <fullName evidence="2">IclR-like helix-turn-helix domain-containing protein</fullName>
    </submittedName>
</protein>
<gene>
    <name evidence="2" type="ORF">EDC59_101281</name>
</gene>
<dbReference type="GO" id="GO:0003700">
    <property type="term" value="F:DNA-binding transcription factor activity"/>
    <property type="evidence" value="ECO:0007669"/>
    <property type="project" value="InterPro"/>
</dbReference>
<dbReference type="InterPro" id="IPR036390">
    <property type="entry name" value="WH_DNA-bd_sf"/>
</dbReference>
<dbReference type="Pfam" id="PF09339">
    <property type="entry name" value="HTH_IclR"/>
    <property type="match status" value="1"/>
</dbReference>
<feature type="domain" description="HTH iclR-type" evidence="1">
    <location>
        <begin position="85"/>
        <end position="125"/>
    </location>
</feature>
<dbReference type="EMBL" id="SOBK01000001">
    <property type="protein sequence ID" value="TDT91878.1"/>
    <property type="molecule type" value="Genomic_DNA"/>
</dbReference>
<dbReference type="AlphaFoldDB" id="A0AA94PP53"/>
<dbReference type="InterPro" id="IPR005471">
    <property type="entry name" value="Tscrpt_reg_IclR_N"/>
</dbReference>
<name>A0AA94PP53_9BACT</name>
<dbReference type="InterPro" id="IPR036388">
    <property type="entry name" value="WH-like_DNA-bd_sf"/>
</dbReference>
<accession>A0AA94PP53</accession>
<dbReference type="Proteomes" id="UP000295506">
    <property type="component" value="Unassembled WGS sequence"/>
</dbReference>
<dbReference type="Gene3D" id="1.10.10.10">
    <property type="entry name" value="Winged helix-like DNA-binding domain superfamily/Winged helix DNA-binding domain"/>
    <property type="match status" value="1"/>
</dbReference>
<organism evidence="2 3">
    <name type="scientific">Pseudodesulfovibrio indicus</name>
    <dbReference type="NCBI Taxonomy" id="1716143"/>
    <lineage>
        <taxon>Bacteria</taxon>
        <taxon>Pseudomonadati</taxon>
        <taxon>Thermodesulfobacteriota</taxon>
        <taxon>Desulfovibrionia</taxon>
        <taxon>Desulfovibrionales</taxon>
        <taxon>Desulfovibrionaceae</taxon>
    </lineage>
</organism>
<proteinExistence type="predicted"/>
<dbReference type="SUPFAM" id="SSF46785">
    <property type="entry name" value="Winged helix' DNA-binding domain"/>
    <property type="match status" value="1"/>
</dbReference>